<dbReference type="Proteomes" id="UP000504638">
    <property type="component" value="Unplaced"/>
</dbReference>
<dbReference type="GO" id="GO:0051865">
    <property type="term" value="P:protein autoubiquitination"/>
    <property type="evidence" value="ECO:0007669"/>
    <property type="project" value="TreeGrafter"/>
</dbReference>
<sequence>MTSIALFAEYLLRIRTLSLYISLATSHTEETKATLSADREHVTVTHEGESATIRLPTRIRGGGEAALTLPDVREQGLGSKELTLRLALEEREGEEGQLIPRGDGDAENVVPWDAQSLANVKAIACKGCGNPLLQGTSITSPSSKDGLNDWNDLPSENWAEMMDFWHCHKPDPDHGVGNAGSTKGYAAANKVRAQKSVGLVGLGHLLFHGPDCRGVRIDEQGNNQHLLCESCRSPLGVVDEMAEGFKIFKWAVSVSSPNLTAPFFKTQKWAAATLLHEVETTGVRKYIVKEEDSSAGQERLLVWIFTPDLYFSSSVSSTHRSDPTRAMKVLWQPLRRDAYHAPEYKSTEEMELPTSLYTTLERTLKGSVQLLPRSARDSAPAGWSLGMVERFKHSDIS</sequence>
<dbReference type="GO" id="GO:0030332">
    <property type="term" value="F:cyclin binding"/>
    <property type="evidence" value="ECO:0007669"/>
    <property type="project" value="TreeGrafter"/>
</dbReference>
<dbReference type="GeneID" id="54414731"/>
<dbReference type="GO" id="GO:0006513">
    <property type="term" value="P:protein monoubiquitination"/>
    <property type="evidence" value="ECO:0007669"/>
    <property type="project" value="TreeGrafter"/>
</dbReference>
<dbReference type="RefSeq" id="XP_033530615.1">
    <property type="nucleotide sequence ID" value="XM_033674161.1"/>
</dbReference>
<dbReference type="GO" id="GO:0031624">
    <property type="term" value="F:ubiquitin conjugating enzyme binding"/>
    <property type="evidence" value="ECO:0007669"/>
    <property type="project" value="TreeGrafter"/>
</dbReference>
<protein>
    <recommendedName>
        <fullName evidence="4">Ubiquitin-conjugating enzyme E2-binding protein</fullName>
    </recommendedName>
</protein>
<dbReference type="GO" id="GO:0061630">
    <property type="term" value="F:ubiquitin protein ligase activity"/>
    <property type="evidence" value="ECO:0007669"/>
    <property type="project" value="TreeGrafter"/>
</dbReference>
<reference evidence="3" key="2">
    <citation type="submission" date="2020-04" db="EMBL/GenBank/DDBJ databases">
        <authorList>
            <consortium name="NCBI Genome Project"/>
        </authorList>
    </citation>
    <scope>NUCLEOTIDE SEQUENCE</scope>
    <source>
        <strain evidence="3">CBS 781.70</strain>
    </source>
</reference>
<proteinExistence type="predicted"/>
<dbReference type="PANTHER" id="PTHR31531:SF2">
    <property type="entry name" value="E3 UBIQUITIN-PROTEIN LIGASE E3D"/>
    <property type="match status" value="1"/>
</dbReference>
<dbReference type="GO" id="GO:0000209">
    <property type="term" value="P:protein polyubiquitination"/>
    <property type="evidence" value="ECO:0007669"/>
    <property type="project" value="TreeGrafter"/>
</dbReference>
<dbReference type="GO" id="GO:0043161">
    <property type="term" value="P:proteasome-mediated ubiquitin-dependent protein catabolic process"/>
    <property type="evidence" value="ECO:0007669"/>
    <property type="project" value="TreeGrafter"/>
</dbReference>
<dbReference type="GO" id="GO:0005634">
    <property type="term" value="C:nucleus"/>
    <property type="evidence" value="ECO:0007669"/>
    <property type="project" value="TreeGrafter"/>
</dbReference>
<accession>A0A6G1FT92</accession>
<dbReference type="Pfam" id="PF09814">
    <property type="entry name" value="HECT_2"/>
    <property type="match status" value="1"/>
</dbReference>
<evidence type="ECO:0000313" key="2">
    <source>
        <dbReference type="Proteomes" id="UP000504638"/>
    </source>
</evidence>
<evidence type="ECO:0000313" key="3">
    <source>
        <dbReference type="RefSeq" id="XP_033530615.1"/>
    </source>
</evidence>
<name>A0A6G1FT92_9PEZI</name>
<dbReference type="AlphaFoldDB" id="A0A6G1FT92"/>
<reference evidence="1 3" key="1">
    <citation type="submission" date="2020-01" db="EMBL/GenBank/DDBJ databases">
        <authorList>
            <consortium name="DOE Joint Genome Institute"/>
            <person name="Haridas S."/>
            <person name="Albert R."/>
            <person name="Binder M."/>
            <person name="Bloem J."/>
            <person name="Labutti K."/>
            <person name="Salamov A."/>
            <person name="Andreopoulos B."/>
            <person name="Baker S.E."/>
            <person name="Barry K."/>
            <person name="Bills G."/>
            <person name="Bluhm B.H."/>
            <person name="Cannon C."/>
            <person name="Castanera R."/>
            <person name="Culley D.E."/>
            <person name="Daum C."/>
            <person name="Ezra D."/>
            <person name="Gonzalez J.B."/>
            <person name="Henrissat B."/>
            <person name="Kuo A."/>
            <person name="Liang C."/>
            <person name="Lipzen A."/>
            <person name="Lutzoni F."/>
            <person name="Magnuson J."/>
            <person name="Mondo S."/>
            <person name="Nolan M."/>
            <person name="Ohm R."/>
            <person name="Pangilinan J."/>
            <person name="Park H.-J."/>
            <person name="Ramirez L."/>
            <person name="Alfaro M."/>
            <person name="Sun H."/>
            <person name="Tritt A."/>
            <person name="Yoshinaga Y."/>
            <person name="Zwiers L.-H."/>
            <person name="Turgeon B.G."/>
            <person name="Goodwin S.B."/>
            <person name="Spatafora J.W."/>
            <person name="Crous P.W."/>
            <person name="Grigoriev I.V."/>
        </authorList>
    </citation>
    <scope>NUCLEOTIDE SEQUENCE</scope>
    <source>
        <strain evidence="1 3">CBS 781.70</strain>
    </source>
</reference>
<dbReference type="GO" id="GO:0000151">
    <property type="term" value="C:ubiquitin ligase complex"/>
    <property type="evidence" value="ECO:0007669"/>
    <property type="project" value="TreeGrafter"/>
</dbReference>
<dbReference type="OrthoDB" id="66510at2759"/>
<dbReference type="PANTHER" id="PTHR31531">
    <property type="entry name" value="E3 UBIQUITIN-PROTEIN LIGASE E3D FAMILY MEMBER"/>
    <property type="match status" value="1"/>
</dbReference>
<evidence type="ECO:0008006" key="4">
    <source>
        <dbReference type="Google" id="ProtNLM"/>
    </source>
</evidence>
<dbReference type="EMBL" id="ML975177">
    <property type="protein sequence ID" value="KAF1808984.1"/>
    <property type="molecule type" value="Genomic_DNA"/>
</dbReference>
<dbReference type="InterPro" id="IPR019193">
    <property type="entry name" value="UBQ-conj_enz_E2-bd_prot"/>
</dbReference>
<gene>
    <name evidence="1 3" type="ORF">P152DRAFT_180169</name>
</gene>
<organism evidence="1">
    <name type="scientific">Eremomyces bilateralis CBS 781.70</name>
    <dbReference type="NCBI Taxonomy" id="1392243"/>
    <lineage>
        <taxon>Eukaryota</taxon>
        <taxon>Fungi</taxon>
        <taxon>Dikarya</taxon>
        <taxon>Ascomycota</taxon>
        <taxon>Pezizomycotina</taxon>
        <taxon>Dothideomycetes</taxon>
        <taxon>Dothideomycetes incertae sedis</taxon>
        <taxon>Eremomycetales</taxon>
        <taxon>Eremomycetaceae</taxon>
        <taxon>Eremomyces</taxon>
    </lineage>
</organism>
<evidence type="ECO:0000313" key="1">
    <source>
        <dbReference type="EMBL" id="KAF1808984.1"/>
    </source>
</evidence>
<keyword evidence="2" id="KW-1185">Reference proteome</keyword>
<dbReference type="GO" id="GO:0005829">
    <property type="term" value="C:cytosol"/>
    <property type="evidence" value="ECO:0007669"/>
    <property type="project" value="TreeGrafter"/>
</dbReference>
<reference evidence="3" key="3">
    <citation type="submission" date="2025-04" db="UniProtKB">
        <authorList>
            <consortium name="RefSeq"/>
        </authorList>
    </citation>
    <scope>IDENTIFICATION</scope>
    <source>
        <strain evidence="3">CBS 781.70</strain>
    </source>
</reference>